<reference evidence="1" key="1">
    <citation type="submission" date="2021-07" db="EMBL/GenBank/DDBJ databases">
        <authorList>
            <person name="Catto M.A."/>
            <person name="Jacobson A."/>
            <person name="Kennedy G."/>
            <person name="Labadie P."/>
            <person name="Hunt B.G."/>
            <person name="Srinivasan R."/>
        </authorList>
    </citation>
    <scope>NUCLEOTIDE SEQUENCE</scope>
    <source>
        <strain evidence="1">PL_HMW_Pooled</strain>
        <tissue evidence="1">Head</tissue>
    </source>
</reference>
<dbReference type="EMBL" id="JAHWGI010001149">
    <property type="protein sequence ID" value="KAK3923786.1"/>
    <property type="molecule type" value="Genomic_DNA"/>
</dbReference>
<gene>
    <name evidence="1" type="ORF">KUF71_002195</name>
</gene>
<dbReference type="GO" id="GO:0005840">
    <property type="term" value="C:ribosome"/>
    <property type="evidence" value="ECO:0007669"/>
    <property type="project" value="UniProtKB-KW"/>
</dbReference>
<name>A0AAE1HLY5_9NEOP</name>
<comment type="caution">
    <text evidence="1">The sequence shown here is derived from an EMBL/GenBank/DDBJ whole genome shotgun (WGS) entry which is preliminary data.</text>
</comment>
<sequence>MVAHMADSTKIKLEQELESLGPVLLTRLKAAKDSLEEGDLEALHLIVGNLGTCSFQVKQNDDDCEWKSSVPFGSGDKQSSLLNTFLALLWQNGKLQKVSHDPIGFLVGSKQKMEEEEQDSKLENCIFLENNGENSADDEEALTEDGINYLIGPYEIDLDREDYYHGLFESSRKSYERRAQIFLESKHLPKAYKLSVKNLFCYYETKFLKEVLEKAAASVEEIDFIVYSRHLEVFRNVNMPKLRRLSLWMVRYGEEDRNPPLVFPPHRFNDEGLRYLHANLPRPTLESLLLNNATTLLELHLKIGTAHAHGSWQEWPYSCSDLHELLLCCRGTLRRLMADSTKIILEQELESLGPVLLTRLKAAEDSLEEGDLEALRLMVGNLGTCSFQVKQNDNDSEWKSSVPFGSGDKQSSLLNTFLALLWQNGKLQKVSHDPIGFLVGSKQKMEEEEQDSKLENCIFLENNGENSADDEEALTEDGINYLIGPYEIDLDRQDYYHGLFETHRKSYERRAQNFLDSKHLPKARKLSVKNNCFYDRKFLKEVVDKAAASVEEIDFVVLSLKHLEVFRNVYMPNLRRLSLWVVRIEIETTNPPLVFPSPRLDVKGLRYLHAYLPRPTLESLLHNNATTLLELHLKVGTAYGRWDGWPFSCNDLHELLSCCKGTLRRLVLIREYCTHTRDSRLIPFRVSCAHTRASCQDQVKAIRQNLPGLIARKLSVKSSIFYDLTFIKEVLVKAAASVEEIDFTLYGAKELEIFRNVHMPKLRRLRLWVERGDGENDYSPHVFPPPRSDDTGLRYLHANLPRPTLESLLHNNATTLLELNLPVGTAHSNFDRWPYSCSDLHELLSCCNGTLRRLVLMRKLYAHTRASCLEQVNAVRQSLPGLKVICEYCSS</sequence>
<evidence type="ECO:0000313" key="2">
    <source>
        <dbReference type="Proteomes" id="UP001219518"/>
    </source>
</evidence>
<reference evidence="1" key="2">
    <citation type="journal article" date="2023" name="BMC Genomics">
        <title>Pest status, molecular evolution, and epigenetic factors derived from the genome assembly of Frankliniella fusca, a thysanopteran phytovirus vector.</title>
        <authorList>
            <person name="Catto M.A."/>
            <person name="Labadie P.E."/>
            <person name="Jacobson A.L."/>
            <person name="Kennedy G.G."/>
            <person name="Srinivasan R."/>
            <person name="Hunt B.G."/>
        </authorList>
    </citation>
    <scope>NUCLEOTIDE SEQUENCE</scope>
    <source>
        <strain evidence="1">PL_HMW_Pooled</strain>
    </source>
</reference>
<keyword evidence="1" id="KW-0689">Ribosomal protein</keyword>
<evidence type="ECO:0000313" key="1">
    <source>
        <dbReference type="EMBL" id="KAK3923786.1"/>
    </source>
</evidence>
<accession>A0AAE1HLY5</accession>
<keyword evidence="1" id="KW-0687">Ribonucleoprotein</keyword>
<protein>
    <submittedName>
        <fullName evidence="1">60S ribosomal protein L3</fullName>
    </submittedName>
</protein>
<organism evidence="1 2">
    <name type="scientific">Frankliniella fusca</name>
    <dbReference type="NCBI Taxonomy" id="407009"/>
    <lineage>
        <taxon>Eukaryota</taxon>
        <taxon>Metazoa</taxon>
        <taxon>Ecdysozoa</taxon>
        <taxon>Arthropoda</taxon>
        <taxon>Hexapoda</taxon>
        <taxon>Insecta</taxon>
        <taxon>Pterygota</taxon>
        <taxon>Neoptera</taxon>
        <taxon>Paraneoptera</taxon>
        <taxon>Thysanoptera</taxon>
        <taxon>Terebrantia</taxon>
        <taxon>Thripoidea</taxon>
        <taxon>Thripidae</taxon>
        <taxon>Frankliniella</taxon>
    </lineage>
</organism>
<dbReference type="AlphaFoldDB" id="A0AAE1HLY5"/>
<dbReference type="Proteomes" id="UP001219518">
    <property type="component" value="Unassembled WGS sequence"/>
</dbReference>
<proteinExistence type="predicted"/>
<keyword evidence="2" id="KW-1185">Reference proteome</keyword>